<dbReference type="HAMAP" id="MF_00113">
    <property type="entry name" value="QueA"/>
    <property type="match status" value="1"/>
</dbReference>
<proteinExistence type="inferred from homology"/>
<dbReference type="InterPro" id="IPR036100">
    <property type="entry name" value="QueA_sf"/>
</dbReference>
<accession>A0A5C6BBP5</accession>
<reference evidence="14 15" key="1">
    <citation type="submission" date="2019-02" db="EMBL/GenBank/DDBJ databases">
        <title>Deep-cultivation of Planctomycetes and their phenomic and genomic characterization uncovers novel biology.</title>
        <authorList>
            <person name="Wiegand S."/>
            <person name="Jogler M."/>
            <person name="Boedeker C."/>
            <person name="Pinto D."/>
            <person name="Vollmers J."/>
            <person name="Rivas-Marin E."/>
            <person name="Kohn T."/>
            <person name="Peeters S.H."/>
            <person name="Heuer A."/>
            <person name="Rast P."/>
            <person name="Oberbeckmann S."/>
            <person name="Bunk B."/>
            <person name="Jeske O."/>
            <person name="Meyerdierks A."/>
            <person name="Storesund J.E."/>
            <person name="Kallscheuer N."/>
            <person name="Luecker S."/>
            <person name="Lage O.M."/>
            <person name="Pohl T."/>
            <person name="Merkel B.J."/>
            <person name="Hornburger P."/>
            <person name="Mueller R.-W."/>
            <person name="Bruemmer F."/>
            <person name="Labrenz M."/>
            <person name="Spormann A.M."/>
            <person name="Op Den Camp H."/>
            <person name="Overmann J."/>
            <person name="Amann R."/>
            <person name="Jetten M.S.M."/>
            <person name="Mascher T."/>
            <person name="Medema M.H."/>
            <person name="Devos D.P."/>
            <person name="Kaster A.-K."/>
            <person name="Ovreas L."/>
            <person name="Rohde M."/>
            <person name="Galperin M.Y."/>
            <person name="Jogler C."/>
        </authorList>
    </citation>
    <scope>NUCLEOTIDE SEQUENCE [LARGE SCALE GENOMIC DNA]</scope>
    <source>
        <strain evidence="14 15">CA54</strain>
    </source>
</reference>
<dbReference type="InterPro" id="IPR042118">
    <property type="entry name" value="QueA_dom1"/>
</dbReference>
<evidence type="ECO:0000256" key="13">
    <source>
        <dbReference type="HAMAP-Rule" id="MF_00113"/>
    </source>
</evidence>
<evidence type="ECO:0000256" key="6">
    <source>
        <dbReference type="ARBA" id="ARBA00022691"/>
    </source>
</evidence>
<evidence type="ECO:0000313" key="14">
    <source>
        <dbReference type="EMBL" id="TWU09493.1"/>
    </source>
</evidence>
<keyword evidence="6 13" id="KW-0949">S-adenosyl-L-methionine</keyword>
<keyword evidence="14" id="KW-0328">Glycosyltransferase</keyword>
<evidence type="ECO:0000256" key="10">
    <source>
        <dbReference type="ARBA" id="ARBA00066503"/>
    </source>
</evidence>
<dbReference type="GO" id="GO:0005737">
    <property type="term" value="C:cytoplasm"/>
    <property type="evidence" value="ECO:0007669"/>
    <property type="project" value="UniProtKB-SubCell"/>
</dbReference>
<dbReference type="Gene3D" id="2.40.10.240">
    <property type="entry name" value="QueA-like"/>
    <property type="match status" value="1"/>
</dbReference>
<evidence type="ECO:0000256" key="12">
    <source>
        <dbReference type="ARBA" id="ARBA00076160"/>
    </source>
</evidence>
<comment type="pathway">
    <text evidence="2 13">tRNA modification; tRNA-queuosine biosynthesis.</text>
</comment>
<keyword evidence="5 13" id="KW-0808">Transferase</keyword>
<evidence type="ECO:0000256" key="11">
    <source>
        <dbReference type="ARBA" id="ARBA00069325"/>
    </source>
</evidence>
<dbReference type="GO" id="GO:0051075">
    <property type="term" value="F:S-adenosylmethionine:tRNA ribosyltransferase-isomerase activity"/>
    <property type="evidence" value="ECO:0007669"/>
    <property type="project" value="UniProtKB-EC"/>
</dbReference>
<dbReference type="GO" id="GO:0008616">
    <property type="term" value="P:tRNA queuosine(34) biosynthetic process"/>
    <property type="evidence" value="ECO:0007669"/>
    <property type="project" value="UniProtKB-UniRule"/>
</dbReference>
<dbReference type="EC" id="2.4.99.17" evidence="10 13"/>
<evidence type="ECO:0000256" key="5">
    <source>
        <dbReference type="ARBA" id="ARBA00022679"/>
    </source>
</evidence>
<comment type="subunit">
    <text evidence="3 13">Monomer.</text>
</comment>
<dbReference type="UniPathway" id="UPA00392"/>
<name>A0A5C6BBP5_9PLAN</name>
<evidence type="ECO:0000256" key="4">
    <source>
        <dbReference type="ARBA" id="ARBA00022490"/>
    </source>
</evidence>
<protein>
    <recommendedName>
        <fullName evidence="11 13">S-adenosylmethionine:tRNA ribosyltransferase-isomerase</fullName>
        <ecNumber evidence="10 13">2.4.99.17</ecNumber>
    </recommendedName>
    <alternativeName>
        <fullName evidence="12 13">Queuosine biosynthesis protein QueA</fullName>
    </alternativeName>
</protein>
<dbReference type="RefSeq" id="WP_146373180.1">
    <property type="nucleotide sequence ID" value="NZ_SJPP01000002.1"/>
</dbReference>
<evidence type="ECO:0000313" key="15">
    <source>
        <dbReference type="Proteomes" id="UP000320735"/>
    </source>
</evidence>
<dbReference type="InterPro" id="IPR003699">
    <property type="entry name" value="QueA"/>
</dbReference>
<dbReference type="OrthoDB" id="9805933at2"/>
<comment type="function">
    <text evidence="13">Transfers and isomerizes the ribose moiety from AdoMet to the 7-aminomethyl group of 7-deazaguanine (preQ1-tRNA) to give epoxyqueuosine (oQ-tRNA).</text>
</comment>
<evidence type="ECO:0000256" key="9">
    <source>
        <dbReference type="ARBA" id="ARBA00061210"/>
    </source>
</evidence>
<dbReference type="SUPFAM" id="SSF111337">
    <property type="entry name" value="QueA-like"/>
    <property type="match status" value="1"/>
</dbReference>
<keyword evidence="4 13" id="KW-0963">Cytoplasm</keyword>
<keyword evidence="14" id="KW-0413">Isomerase</keyword>
<dbReference type="NCBIfam" id="TIGR00113">
    <property type="entry name" value="queA"/>
    <property type="match status" value="1"/>
</dbReference>
<evidence type="ECO:0000256" key="2">
    <source>
        <dbReference type="ARBA" id="ARBA00004691"/>
    </source>
</evidence>
<dbReference type="InterPro" id="IPR042119">
    <property type="entry name" value="QueA_dom2"/>
</dbReference>
<comment type="catalytic activity">
    <reaction evidence="8 13">
        <text>7-aminomethyl-7-carbaguanosine(34) in tRNA + S-adenosyl-L-methionine = epoxyqueuosine(34) in tRNA + adenine + L-methionine + 2 H(+)</text>
        <dbReference type="Rhea" id="RHEA:32155"/>
        <dbReference type="Rhea" id="RHEA-COMP:10342"/>
        <dbReference type="Rhea" id="RHEA-COMP:18582"/>
        <dbReference type="ChEBI" id="CHEBI:15378"/>
        <dbReference type="ChEBI" id="CHEBI:16708"/>
        <dbReference type="ChEBI" id="CHEBI:57844"/>
        <dbReference type="ChEBI" id="CHEBI:59789"/>
        <dbReference type="ChEBI" id="CHEBI:82833"/>
        <dbReference type="ChEBI" id="CHEBI:194443"/>
        <dbReference type="EC" id="2.4.99.17"/>
    </reaction>
</comment>
<sequence length="351" mass="39369">MQQLSDYDYELPSELIARQPAEKRDGSRLLVLDRSTGTIEHAHITDLPRYLRAGDTLVLNDTKVLPARLLGKRTATGGAWEGLYLGCDAEQRWQILSKTRGKLQPGESITLLPAHPADSAAEFHLTLLERDDDGGWFARPEREGDAVEILRQFGTVPLPPYIERELATSDDWQRYQTTYARSYGAVAAPTAGLHFTPELLEECRQQGVGQEFVTLHVGIGTFRPISVENLDEHRMHEEWCELDATVAQQLRNTRSQGGRIVAVGTTSVRTLESAARNGKIAAYQDQTDLFIRPPYTFQAVDVLLTNFHLPKSSLLVMISAFASYDLIRQAYAEAIAQQYRFFSYGDAMLIL</sequence>
<evidence type="ECO:0000256" key="7">
    <source>
        <dbReference type="ARBA" id="ARBA00022785"/>
    </source>
</evidence>
<dbReference type="PANTHER" id="PTHR30307">
    <property type="entry name" value="S-ADENOSYLMETHIONINE:TRNA RIBOSYLTRANSFERASE-ISOMERASE"/>
    <property type="match status" value="1"/>
</dbReference>
<organism evidence="14 15">
    <name type="scientific">Symmachiella macrocystis</name>
    <dbReference type="NCBI Taxonomy" id="2527985"/>
    <lineage>
        <taxon>Bacteria</taxon>
        <taxon>Pseudomonadati</taxon>
        <taxon>Planctomycetota</taxon>
        <taxon>Planctomycetia</taxon>
        <taxon>Planctomycetales</taxon>
        <taxon>Planctomycetaceae</taxon>
        <taxon>Symmachiella</taxon>
    </lineage>
</organism>
<gene>
    <name evidence="13 14" type="primary">queA</name>
    <name evidence="14" type="ORF">CA54_47350</name>
</gene>
<keyword evidence="15" id="KW-1185">Reference proteome</keyword>
<evidence type="ECO:0000256" key="8">
    <source>
        <dbReference type="ARBA" id="ARBA00052751"/>
    </source>
</evidence>
<dbReference type="PANTHER" id="PTHR30307:SF0">
    <property type="entry name" value="S-ADENOSYLMETHIONINE:TRNA RIBOSYLTRANSFERASE-ISOMERASE"/>
    <property type="match status" value="1"/>
</dbReference>
<evidence type="ECO:0000256" key="1">
    <source>
        <dbReference type="ARBA" id="ARBA00004496"/>
    </source>
</evidence>
<dbReference type="Pfam" id="PF02547">
    <property type="entry name" value="Queuosine_synth"/>
    <property type="match status" value="1"/>
</dbReference>
<comment type="caution">
    <text evidence="14">The sequence shown here is derived from an EMBL/GenBank/DDBJ whole genome shotgun (WGS) entry which is preliminary data.</text>
</comment>
<evidence type="ECO:0000256" key="3">
    <source>
        <dbReference type="ARBA" id="ARBA00011245"/>
    </source>
</evidence>
<keyword evidence="7 13" id="KW-0671">Queuosine biosynthesis</keyword>
<dbReference type="FunFam" id="3.40.1780.10:FF:000001">
    <property type="entry name" value="S-adenosylmethionine:tRNA ribosyltransferase-isomerase"/>
    <property type="match status" value="1"/>
</dbReference>
<comment type="similarity">
    <text evidence="9 13">Belongs to the QueA family.</text>
</comment>
<dbReference type="Gene3D" id="3.40.1780.10">
    <property type="entry name" value="QueA-like"/>
    <property type="match status" value="1"/>
</dbReference>
<comment type="subcellular location">
    <subcellularLocation>
        <location evidence="1 13">Cytoplasm</location>
    </subcellularLocation>
</comment>
<dbReference type="EMBL" id="SJPP01000002">
    <property type="protein sequence ID" value="TWU09493.1"/>
    <property type="molecule type" value="Genomic_DNA"/>
</dbReference>
<dbReference type="NCBIfam" id="NF001140">
    <property type="entry name" value="PRK00147.1"/>
    <property type="match status" value="1"/>
</dbReference>
<dbReference type="AlphaFoldDB" id="A0A5C6BBP5"/>
<dbReference type="Proteomes" id="UP000320735">
    <property type="component" value="Unassembled WGS sequence"/>
</dbReference>